<dbReference type="RefSeq" id="WP_182542554.1">
    <property type="nucleotide sequence ID" value="NZ_JACGWZ010000001.1"/>
</dbReference>
<dbReference type="PANTHER" id="PTHR34071">
    <property type="entry name" value="5-NITROIMIDAZOLE ANTIBIOTICS RESISTANCE PROTEIN, NIMA-FAMILY-RELATED PROTEIN-RELATED"/>
    <property type="match status" value="1"/>
</dbReference>
<dbReference type="SUPFAM" id="SSF50475">
    <property type="entry name" value="FMN-binding split barrel"/>
    <property type="match status" value="1"/>
</dbReference>
<dbReference type="Gene3D" id="2.30.110.10">
    <property type="entry name" value="Electron Transport, Fmn-binding Protein, Chain A"/>
    <property type="match status" value="1"/>
</dbReference>
<evidence type="ECO:0000313" key="3">
    <source>
        <dbReference type="Proteomes" id="UP000569329"/>
    </source>
</evidence>
<gene>
    <name evidence="2" type="ORF">FHX42_000535</name>
</gene>
<accession>A0A839DSG0</accession>
<sequence>MTELSPTGRSTVHRGKKRAGTDRTDLHSILDEGVICHLGMQVDGSPRVLPTAFARLGETLYLHGSTGARSLREGIEEAEVCASVTLLDGIVYSRSAFHHSANYRSAVIHGRPREVSAPEEKWQALRAVTEHLAPGSWEHARQPDRRELAATAVLALSLDEASVKIRTGGPGDDEEDIAAGDAWAGVLPLHSSWGEPEPSPDLADGFPVPEHVRARQ</sequence>
<feature type="region of interest" description="Disordered" evidence="1">
    <location>
        <begin position="1"/>
        <end position="23"/>
    </location>
</feature>
<name>A0A839DSG0_9PSEU</name>
<dbReference type="InterPro" id="IPR012349">
    <property type="entry name" value="Split_barrel_FMN-bd"/>
</dbReference>
<evidence type="ECO:0000256" key="1">
    <source>
        <dbReference type="SAM" id="MobiDB-lite"/>
    </source>
</evidence>
<comment type="caution">
    <text evidence="2">The sequence shown here is derived from an EMBL/GenBank/DDBJ whole genome shotgun (WGS) entry which is preliminary data.</text>
</comment>
<reference evidence="2 3" key="1">
    <citation type="submission" date="2020-07" db="EMBL/GenBank/DDBJ databases">
        <title>Sequencing the genomes of 1000 actinobacteria strains.</title>
        <authorList>
            <person name="Klenk H.-P."/>
        </authorList>
    </citation>
    <scope>NUCLEOTIDE SEQUENCE [LARGE SCALE GENOMIC DNA]</scope>
    <source>
        <strain evidence="2 3">DSM 45975</strain>
    </source>
</reference>
<proteinExistence type="predicted"/>
<dbReference type="EMBL" id="JACGWZ010000001">
    <property type="protein sequence ID" value="MBA8823206.1"/>
    <property type="molecule type" value="Genomic_DNA"/>
</dbReference>
<dbReference type="InterPro" id="IPR024747">
    <property type="entry name" value="Pyridox_Oxase-rel"/>
</dbReference>
<dbReference type="Pfam" id="PF12900">
    <property type="entry name" value="Pyridox_ox_2"/>
    <property type="match status" value="1"/>
</dbReference>
<feature type="region of interest" description="Disordered" evidence="1">
    <location>
        <begin position="189"/>
        <end position="216"/>
    </location>
</feature>
<feature type="compositionally biased region" description="Polar residues" evidence="1">
    <location>
        <begin position="1"/>
        <end position="10"/>
    </location>
</feature>
<evidence type="ECO:0008006" key="4">
    <source>
        <dbReference type="Google" id="ProtNLM"/>
    </source>
</evidence>
<dbReference type="Proteomes" id="UP000569329">
    <property type="component" value="Unassembled WGS sequence"/>
</dbReference>
<protein>
    <recommendedName>
        <fullName evidence="4">Flavin-nucleotide-binding protein</fullName>
    </recommendedName>
</protein>
<organism evidence="2 3">
    <name type="scientific">Halosaccharopolyspora lacisalsi</name>
    <dbReference type="NCBI Taxonomy" id="1000566"/>
    <lineage>
        <taxon>Bacteria</taxon>
        <taxon>Bacillati</taxon>
        <taxon>Actinomycetota</taxon>
        <taxon>Actinomycetes</taxon>
        <taxon>Pseudonocardiales</taxon>
        <taxon>Pseudonocardiaceae</taxon>
        <taxon>Halosaccharopolyspora</taxon>
    </lineage>
</organism>
<dbReference type="AlphaFoldDB" id="A0A839DSG0"/>
<evidence type="ECO:0000313" key="2">
    <source>
        <dbReference type="EMBL" id="MBA8823206.1"/>
    </source>
</evidence>
<keyword evidence="3" id="KW-1185">Reference proteome</keyword>
<dbReference type="PANTHER" id="PTHR34071:SF2">
    <property type="entry name" value="FLAVIN-NUCLEOTIDE-BINDING PROTEIN"/>
    <property type="match status" value="1"/>
</dbReference>